<dbReference type="Proteomes" id="UP000324974">
    <property type="component" value="Chromosome"/>
</dbReference>
<dbReference type="InterPro" id="IPR010980">
    <property type="entry name" value="Cyt_c/b562"/>
</dbReference>
<evidence type="ECO:0000256" key="1">
    <source>
        <dbReference type="SAM" id="SignalP"/>
    </source>
</evidence>
<feature type="chain" id="PRO_5023029885" description="Cytochrome C" evidence="1">
    <location>
        <begin position="25"/>
        <end position="136"/>
    </location>
</feature>
<dbReference type="EMBL" id="CP042425">
    <property type="protein sequence ID" value="QEL18119.1"/>
    <property type="molecule type" value="Genomic_DNA"/>
</dbReference>
<proteinExistence type="predicted"/>
<dbReference type="KEGG" id="lrs:PX52LOC_05133"/>
<dbReference type="RefSeq" id="WP_149112652.1">
    <property type="nucleotide sequence ID" value="NZ_CP042425.1"/>
</dbReference>
<keyword evidence="3" id="KW-1185">Reference proteome</keyword>
<feature type="signal peptide" evidence="1">
    <location>
        <begin position="1"/>
        <end position="24"/>
    </location>
</feature>
<dbReference type="GO" id="GO:0005506">
    <property type="term" value="F:iron ion binding"/>
    <property type="evidence" value="ECO:0007669"/>
    <property type="project" value="InterPro"/>
</dbReference>
<evidence type="ECO:0000313" key="3">
    <source>
        <dbReference type="Proteomes" id="UP000324974"/>
    </source>
</evidence>
<evidence type="ECO:0008006" key="4">
    <source>
        <dbReference type="Google" id="ProtNLM"/>
    </source>
</evidence>
<dbReference type="AlphaFoldDB" id="A0A5C1AFC6"/>
<name>A0A5C1AFC6_9BACT</name>
<protein>
    <recommendedName>
        <fullName evidence="4">Cytochrome C</fullName>
    </recommendedName>
</protein>
<dbReference type="SUPFAM" id="SSF47175">
    <property type="entry name" value="Cytochromes"/>
    <property type="match status" value="1"/>
</dbReference>
<dbReference type="Pfam" id="PF01322">
    <property type="entry name" value="Cytochrom_C_2"/>
    <property type="match status" value="1"/>
</dbReference>
<sequence length="136" mass="14687">MTSVRRLVACLSITAFAMTFSTYAADDKDKKTPTTKEIMKKVPGKNGLVAKTSTAAKDGNWDEAQKDGKELKTYSEALSKNVAKKGDKESWEKHTKGFSEIVTEIADGADKKDNAAVQAGVKKFGATCKGCHDAHK</sequence>
<organism evidence="2 3">
    <name type="scientific">Limnoglobus roseus</name>
    <dbReference type="NCBI Taxonomy" id="2598579"/>
    <lineage>
        <taxon>Bacteria</taxon>
        <taxon>Pseudomonadati</taxon>
        <taxon>Planctomycetota</taxon>
        <taxon>Planctomycetia</taxon>
        <taxon>Gemmatales</taxon>
        <taxon>Gemmataceae</taxon>
        <taxon>Limnoglobus</taxon>
    </lineage>
</organism>
<dbReference type="InterPro" id="IPR002321">
    <property type="entry name" value="Cyt_c_II"/>
</dbReference>
<keyword evidence="1" id="KW-0732">Signal</keyword>
<dbReference type="GO" id="GO:0022900">
    <property type="term" value="P:electron transport chain"/>
    <property type="evidence" value="ECO:0007669"/>
    <property type="project" value="InterPro"/>
</dbReference>
<reference evidence="3" key="1">
    <citation type="submission" date="2019-08" db="EMBL/GenBank/DDBJ databases">
        <title>Limnoglobus roseus gen. nov., sp. nov., a novel freshwater planctomycete with a giant genome from the family Gemmataceae.</title>
        <authorList>
            <person name="Kulichevskaya I.S."/>
            <person name="Naumoff D.G."/>
            <person name="Miroshnikov K."/>
            <person name="Ivanova A."/>
            <person name="Philippov D.A."/>
            <person name="Hakobyan A."/>
            <person name="Rijpstra I.C."/>
            <person name="Sinninghe Damste J.S."/>
            <person name="Liesack W."/>
            <person name="Dedysh S.N."/>
        </authorList>
    </citation>
    <scope>NUCLEOTIDE SEQUENCE [LARGE SCALE GENOMIC DNA]</scope>
    <source>
        <strain evidence="3">PX52</strain>
    </source>
</reference>
<gene>
    <name evidence="2" type="ORF">PX52LOC_05133</name>
</gene>
<dbReference type="GO" id="GO:0009055">
    <property type="term" value="F:electron transfer activity"/>
    <property type="evidence" value="ECO:0007669"/>
    <property type="project" value="InterPro"/>
</dbReference>
<dbReference type="OrthoDB" id="283232at2"/>
<dbReference type="GO" id="GO:0020037">
    <property type="term" value="F:heme binding"/>
    <property type="evidence" value="ECO:0007669"/>
    <property type="project" value="InterPro"/>
</dbReference>
<evidence type="ECO:0000313" key="2">
    <source>
        <dbReference type="EMBL" id="QEL18119.1"/>
    </source>
</evidence>
<dbReference type="Gene3D" id="1.20.120.10">
    <property type="entry name" value="Cytochrome c/b562"/>
    <property type="match status" value="1"/>
</dbReference>
<dbReference type="PROSITE" id="PS51009">
    <property type="entry name" value="CYTCII"/>
    <property type="match status" value="1"/>
</dbReference>
<accession>A0A5C1AFC6</accession>